<sequence length="128" mass="14230">MLSNAIEDSACVRKTAPYRSDQMSREWKRMWRTVVINVGLRNSKRLCKSAHVLSVCLTIAAKTKRALAQRHPATLNNGSSSLSFSSYSGSLHTHPRGIPLHRPWPAGLTIPVLRHKHIGVSRTLQAVP</sequence>
<dbReference type="RefSeq" id="XP_007671778.1">
    <property type="nucleotide sequence ID" value="XM_007673588.1"/>
</dbReference>
<organism evidence="1 2">
    <name type="scientific">Baudoinia panamericana (strain UAMH 10762)</name>
    <name type="common">Angels' share fungus</name>
    <name type="synonym">Baudoinia compniacensis (strain UAMH 10762)</name>
    <dbReference type="NCBI Taxonomy" id="717646"/>
    <lineage>
        <taxon>Eukaryota</taxon>
        <taxon>Fungi</taxon>
        <taxon>Dikarya</taxon>
        <taxon>Ascomycota</taxon>
        <taxon>Pezizomycotina</taxon>
        <taxon>Dothideomycetes</taxon>
        <taxon>Dothideomycetidae</taxon>
        <taxon>Mycosphaerellales</taxon>
        <taxon>Teratosphaeriaceae</taxon>
        <taxon>Baudoinia</taxon>
    </lineage>
</organism>
<dbReference type="GeneID" id="19109462"/>
<dbReference type="AlphaFoldDB" id="M2N8W9"/>
<keyword evidence="2" id="KW-1185">Reference proteome</keyword>
<dbReference type="KEGG" id="bcom:BAUCODRAFT_174945"/>
<evidence type="ECO:0000313" key="1">
    <source>
        <dbReference type="EMBL" id="EMD00594.1"/>
    </source>
</evidence>
<reference evidence="1 2" key="1">
    <citation type="journal article" date="2012" name="PLoS Pathog.">
        <title>Diverse lifestyles and strategies of plant pathogenesis encoded in the genomes of eighteen Dothideomycetes fungi.</title>
        <authorList>
            <person name="Ohm R.A."/>
            <person name="Feau N."/>
            <person name="Henrissat B."/>
            <person name="Schoch C.L."/>
            <person name="Horwitz B.A."/>
            <person name="Barry K.W."/>
            <person name="Condon B.J."/>
            <person name="Copeland A.C."/>
            <person name="Dhillon B."/>
            <person name="Glaser F."/>
            <person name="Hesse C.N."/>
            <person name="Kosti I."/>
            <person name="LaButti K."/>
            <person name="Lindquist E.A."/>
            <person name="Lucas S."/>
            <person name="Salamov A.A."/>
            <person name="Bradshaw R.E."/>
            <person name="Ciuffetti L."/>
            <person name="Hamelin R.C."/>
            <person name="Kema G.H.J."/>
            <person name="Lawrence C."/>
            <person name="Scott J.A."/>
            <person name="Spatafora J.W."/>
            <person name="Turgeon B.G."/>
            <person name="de Wit P.J.G.M."/>
            <person name="Zhong S."/>
            <person name="Goodwin S.B."/>
            <person name="Grigoriev I.V."/>
        </authorList>
    </citation>
    <scope>NUCLEOTIDE SEQUENCE [LARGE SCALE GENOMIC DNA]</scope>
    <source>
        <strain evidence="1 2">UAMH 10762</strain>
    </source>
</reference>
<dbReference type="Proteomes" id="UP000011761">
    <property type="component" value="Unassembled WGS sequence"/>
</dbReference>
<gene>
    <name evidence="1" type="ORF">BAUCODRAFT_174945</name>
</gene>
<accession>M2N8W9</accession>
<name>M2N8W9_BAUPA</name>
<evidence type="ECO:0000313" key="2">
    <source>
        <dbReference type="Proteomes" id="UP000011761"/>
    </source>
</evidence>
<protein>
    <submittedName>
        <fullName evidence="1">Uncharacterized protein</fullName>
    </submittedName>
</protein>
<proteinExistence type="predicted"/>
<dbReference type="EMBL" id="KB445550">
    <property type="protein sequence ID" value="EMD00594.1"/>
    <property type="molecule type" value="Genomic_DNA"/>
</dbReference>
<dbReference type="HOGENOM" id="CLU_1959174_0_0_1"/>